<sequence length="236" mass="26251">MYVVKLVSFDLWDTLIFDEGVEPESYTLKRLEAIWKSIPSDKKPGFNNVLEAYRVVKHVKGFIKPEDFVKAILLVLGLDIGWQAMRQAIDAYEEASGNYTPRVDPDARDVLKTLKENGLKTMIVSDTSFSGSSVKKMLSNIGLGEYVDLVITSADTGFLKPDPRIFKVGLEKLGVNPWEAIHVGDSCSRDVIGALLTGLRPVLLARRMESVENCGRTGVTVISRLKELMDLIGFKL</sequence>
<dbReference type="OrthoDB" id="31229at2157"/>
<dbReference type="RefSeq" id="WP_014767621.1">
    <property type="nucleotide sequence ID" value="NC_018001.1"/>
</dbReference>
<evidence type="ECO:0000313" key="4">
    <source>
        <dbReference type="Proteomes" id="UP000006175"/>
    </source>
</evidence>
<dbReference type="eggNOG" id="arCOG02291">
    <property type="taxonomic scope" value="Archaea"/>
</dbReference>
<dbReference type="PRINTS" id="PR00413">
    <property type="entry name" value="HADHALOGNASE"/>
</dbReference>
<reference evidence="3 4" key="1">
    <citation type="journal article" date="2012" name="J. Bacteriol.">
        <title>Complete Genome Sequence of Desulfurococcus fermentans, a Hyperthermophilic Cellulolytic Crenarchaeon Isolated from a Freshwater Hot Spring in Kamchatka, Russia.</title>
        <authorList>
            <person name="Susanti D."/>
            <person name="Johnson E.F."/>
            <person name="Rodriguez J.R."/>
            <person name="Anderson I."/>
            <person name="Perevalova A.A."/>
            <person name="Kyrpides N."/>
            <person name="Lucas S."/>
            <person name="Han J."/>
            <person name="Lapidus A."/>
            <person name="Cheng J.F."/>
            <person name="Goodwin L."/>
            <person name="Pitluck S."/>
            <person name="Mavrommatis K."/>
            <person name="Peters L."/>
            <person name="Land M.L."/>
            <person name="Hauser L."/>
            <person name="Gopalan V."/>
            <person name="Chan P.P."/>
            <person name="Lowe T.M."/>
            <person name="Atomi H."/>
            <person name="Bonch-Osmolovskaya E.A."/>
            <person name="Woyke T."/>
            <person name="Mukhopadhyay B."/>
        </authorList>
    </citation>
    <scope>NUCLEOTIDE SEQUENCE [LARGE SCALE GENOMIC DNA]</scope>
    <source>
        <strain evidence="3 4">DSM 16532</strain>
    </source>
</reference>
<dbReference type="HOGENOM" id="CLU_045011_8_3_2"/>
<dbReference type="SUPFAM" id="SSF56784">
    <property type="entry name" value="HAD-like"/>
    <property type="match status" value="1"/>
</dbReference>
<accession>I3XRZ7</accession>
<evidence type="ECO:0000256" key="2">
    <source>
        <dbReference type="ARBA" id="ARBA00022801"/>
    </source>
</evidence>
<dbReference type="GO" id="GO:0016787">
    <property type="term" value="F:hydrolase activity"/>
    <property type="evidence" value="ECO:0007669"/>
    <property type="project" value="UniProtKB-KW"/>
</dbReference>
<dbReference type="InterPro" id="IPR036412">
    <property type="entry name" value="HAD-like_sf"/>
</dbReference>
<keyword evidence="2 3" id="KW-0378">Hydrolase</keyword>
<dbReference type="Gene3D" id="1.10.150.400">
    <property type="match status" value="1"/>
</dbReference>
<dbReference type="Gene3D" id="3.40.50.1000">
    <property type="entry name" value="HAD superfamily/HAD-like"/>
    <property type="match status" value="1"/>
</dbReference>
<name>I3XRZ7_DESAM</name>
<dbReference type="Pfam" id="PF00702">
    <property type="entry name" value="Hydrolase"/>
    <property type="match status" value="1"/>
</dbReference>
<dbReference type="KEGG" id="dfd:Desfe_0830"/>
<dbReference type="PANTHER" id="PTHR43316:SF3">
    <property type="entry name" value="HALOACID DEHALOGENASE, TYPE II (AFU_ORTHOLOGUE AFUA_2G07750)-RELATED"/>
    <property type="match status" value="1"/>
</dbReference>
<protein>
    <submittedName>
        <fullName evidence="3">HAD-superfamily hydrolase, subfamily IA, variant 1</fullName>
    </submittedName>
</protein>
<organism evidence="3 4">
    <name type="scientific">Desulfurococcus amylolyticus DSM 16532</name>
    <dbReference type="NCBI Taxonomy" id="768672"/>
    <lineage>
        <taxon>Archaea</taxon>
        <taxon>Thermoproteota</taxon>
        <taxon>Thermoprotei</taxon>
        <taxon>Desulfurococcales</taxon>
        <taxon>Desulfurococcaceae</taxon>
        <taxon>Desulfurococcus</taxon>
    </lineage>
</organism>
<dbReference type="NCBIfam" id="TIGR01549">
    <property type="entry name" value="HAD-SF-IA-v1"/>
    <property type="match status" value="1"/>
</dbReference>
<dbReference type="Proteomes" id="UP000006175">
    <property type="component" value="Chromosome"/>
</dbReference>
<dbReference type="AlphaFoldDB" id="I3XRZ7"/>
<evidence type="ECO:0000313" key="3">
    <source>
        <dbReference type="EMBL" id="AFL66721.1"/>
    </source>
</evidence>
<dbReference type="SFLD" id="SFLDG01129">
    <property type="entry name" value="C1.5:_HAD__Beta-PGM__Phosphata"/>
    <property type="match status" value="1"/>
</dbReference>
<gene>
    <name evidence="3" type="ORF">Desfe_0830</name>
</gene>
<keyword evidence="4" id="KW-1185">Reference proteome</keyword>
<proteinExistence type="inferred from homology"/>
<dbReference type="EMBL" id="CP003321">
    <property type="protein sequence ID" value="AFL66721.1"/>
    <property type="molecule type" value="Genomic_DNA"/>
</dbReference>
<dbReference type="SFLD" id="SFLDS00003">
    <property type="entry name" value="Haloacid_Dehalogenase"/>
    <property type="match status" value="1"/>
</dbReference>
<comment type="similarity">
    <text evidence="1">Belongs to the HAD-like hydrolase superfamily.</text>
</comment>
<evidence type="ECO:0000256" key="1">
    <source>
        <dbReference type="ARBA" id="ARBA00007958"/>
    </source>
</evidence>
<dbReference type="InterPro" id="IPR023214">
    <property type="entry name" value="HAD_sf"/>
</dbReference>
<dbReference type="InterPro" id="IPR006439">
    <property type="entry name" value="HAD-SF_hydro_IA"/>
</dbReference>
<dbReference type="GeneID" id="13061205"/>
<dbReference type="InterPro" id="IPR051540">
    <property type="entry name" value="S-2-haloacid_dehalogenase"/>
</dbReference>
<dbReference type="PANTHER" id="PTHR43316">
    <property type="entry name" value="HYDROLASE, HALOACID DELAHOGENASE-RELATED"/>
    <property type="match status" value="1"/>
</dbReference>